<evidence type="ECO:0000256" key="1">
    <source>
        <dbReference type="SAM" id="MobiDB-lite"/>
    </source>
</evidence>
<reference evidence="3 4" key="1">
    <citation type="journal article" date="2019" name="Int. J. Syst. Evol. Microbiol.">
        <title>The Global Catalogue of Microorganisms (GCM) 10K type strain sequencing project: providing services to taxonomists for standard genome sequencing and annotation.</title>
        <authorList>
            <consortium name="The Broad Institute Genomics Platform"/>
            <consortium name="The Broad Institute Genome Sequencing Center for Infectious Disease"/>
            <person name="Wu L."/>
            <person name="Ma J."/>
        </authorList>
    </citation>
    <scope>NUCLEOTIDE SEQUENCE [LARGE SCALE GENOMIC DNA]</scope>
    <source>
        <strain evidence="3 4">JCM 12393</strain>
    </source>
</reference>
<dbReference type="Pfam" id="PF09084">
    <property type="entry name" value="NMT1"/>
    <property type="match status" value="1"/>
</dbReference>
<evidence type="ECO:0000313" key="4">
    <source>
        <dbReference type="Proteomes" id="UP001499863"/>
    </source>
</evidence>
<comment type="caution">
    <text evidence="3">The sequence shown here is derived from an EMBL/GenBank/DDBJ whole genome shotgun (WGS) entry which is preliminary data.</text>
</comment>
<sequence length="358" mass="37892">MPDHDSPTAVAPTASAPPATAPGAPDTLWFTRCPVPTATGVAADQGWLGREFAPDGIAVRSLQDVPPEVAADHHYTHALTGLFREGGNVPALWARSRGERTRLIGLTWIEERQVVLVRAGSGITGPGQLRGRRLAVPRHGIAIDFWRAMALAGLHGALSLAGLTLDDAELVDVPAAPGGGQWAAELAALRDGVVDAVYVKGALAVEAARRIGAEVAVELDEAPDRRARVNNGTPRPITVHQRLLDERPDLVARFLAVLLEAADWAAARPAEVARILSAETGAGEEGVAGAYARGGHRTLHLDLSEERLALLDQQKRFLERHGFLAGPVDVHAWTDPAPLRAAHALLAARRAEGRTHGG</sequence>
<keyword evidence="4" id="KW-1185">Reference proteome</keyword>
<dbReference type="PANTHER" id="PTHR30024">
    <property type="entry name" value="ALIPHATIC SULFONATES-BINDING PROTEIN-RELATED"/>
    <property type="match status" value="1"/>
</dbReference>
<evidence type="ECO:0000259" key="2">
    <source>
        <dbReference type="Pfam" id="PF09084"/>
    </source>
</evidence>
<gene>
    <name evidence="3" type="ORF">GCM10009639_39600</name>
</gene>
<dbReference type="Gene3D" id="3.40.190.270">
    <property type="match status" value="1"/>
</dbReference>
<evidence type="ECO:0000313" key="3">
    <source>
        <dbReference type="EMBL" id="GAA1399597.1"/>
    </source>
</evidence>
<feature type="region of interest" description="Disordered" evidence="1">
    <location>
        <begin position="1"/>
        <end position="25"/>
    </location>
</feature>
<dbReference type="Gene3D" id="3.40.190.10">
    <property type="entry name" value="Periplasmic binding protein-like II"/>
    <property type="match status" value="1"/>
</dbReference>
<dbReference type="RefSeq" id="WP_344337707.1">
    <property type="nucleotide sequence ID" value="NZ_BAAAKJ010000216.1"/>
</dbReference>
<dbReference type="Proteomes" id="UP001499863">
    <property type="component" value="Unassembled WGS sequence"/>
</dbReference>
<dbReference type="InterPro" id="IPR015168">
    <property type="entry name" value="SsuA/THI5"/>
</dbReference>
<protein>
    <submittedName>
        <fullName evidence="3">ABC transporter substrate-binding protein</fullName>
    </submittedName>
</protein>
<feature type="domain" description="SsuA/THI5-like" evidence="2">
    <location>
        <begin position="52"/>
        <end position="271"/>
    </location>
</feature>
<accession>A0ABN1Y945</accession>
<proteinExistence type="predicted"/>
<organism evidence="3 4">
    <name type="scientific">Kitasatospora putterlickiae</name>
    <dbReference type="NCBI Taxonomy" id="221725"/>
    <lineage>
        <taxon>Bacteria</taxon>
        <taxon>Bacillati</taxon>
        <taxon>Actinomycetota</taxon>
        <taxon>Actinomycetes</taxon>
        <taxon>Kitasatosporales</taxon>
        <taxon>Streptomycetaceae</taxon>
        <taxon>Kitasatospora</taxon>
    </lineage>
</organism>
<dbReference type="PANTHER" id="PTHR30024:SF21">
    <property type="entry name" value="ABC TRANSPORTER SUBSTRATE-BINDING PROTEIN"/>
    <property type="match status" value="1"/>
</dbReference>
<feature type="compositionally biased region" description="Low complexity" evidence="1">
    <location>
        <begin position="7"/>
        <end position="25"/>
    </location>
</feature>
<name>A0ABN1Y945_9ACTN</name>
<dbReference type="EMBL" id="BAAAKJ010000216">
    <property type="protein sequence ID" value="GAA1399597.1"/>
    <property type="molecule type" value="Genomic_DNA"/>
</dbReference>
<dbReference type="SUPFAM" id="SSF53850">
    <property type="entry name" value="Periplasmic binding protein-like II"/>
    <property type="match status" value="1"/>
</dbReference>